<dbReference type="EMBL" id="BOPC01000048">
    <property type="protein sequence ID" value="GIJ28450.1"/>
    <property type="molecule type" value="Genomic_DNA"/>
</dbReference>
<evidence type="ECO:0000313" key="2">
    <source>
        <dbReference type="EMBL" id="GIJ28450.1"/>
    </source>
</evidence>
<protein>
    <recommendedName>
        <fullName evidence="1">AraC effector-binding domain-containing protein</fullName>
    </recommendedName>
</protein>
<dbReference type="SMART" id="SM00871">
    <property type="entry name" value="AraC_E_bind"/>
    <property type="match status" value="1"/>
</dbReference>
<evidence type="ECO:0000259" key="1">
    <source>
        <dbReference type="SMART" id="SM00871"/>
    </source>
</evidence>
<dbReference type="InterPro" id="IPR011256">
    <property type="entry name" value="Reg_factor_effector_dom_sf"/>
</dbReference>
<sequence length="164" mass="17838">MDTRIVDHPAFRLVGHAARVPLIHQGINPYIQQHIAALPAEEHLRLKALGNAEPSGLLAVSDDLDADYDEGSELTYLHGVAVSPSTPIPGDLDIIEVPAGSWVVLRTAGPHPQTLQNAWTTAAAAWFPFNPWRLRPGPEIVAMLDPTNDLRIATCELWLPVEPA</sequence>
<dbReference type="Gene3D" id="3.20.80.10">
    <property type="entry name" value="Regulatory factor, effector binding domain"/>
    <property type="match status" value="1"/>
</dbReference>
<dbReference type="RefSeq" id="WP_204035961.1">
    <property type="nucleotide sequence ID" value="NZ_BOPC01000048.1"/>
</dbReference>
<organism evidence="2 3">
    <name type="scientific">Micromonospora qiuiae</name>
    <dbReference type="NCBI Taxonomy" id="502268"/>
    <lineage>
        <taxon>Bacteria</taxon>
        <taxon>Bacillati</taxon>
        <taxon>Actinomycetota</taxon>
        <taxon>Actinomycetes</taxon>
        <taxon>Micromonosporales</taxon>
        <taxon>Micromonosporaceae</taxon>
        <taxon>Micromonospora</taxon>
    </lineage>
</organism>
<keyword evidence="3" id="KW-1185">Reference proteome</keyword>
<evidence type="ECO:0000313" key="3">
    <source>
        <dbReference type="Proteomes" id="UP000653076"/>
    </source>
</evidence>
<dbReference type="InterPro" id="IPR029442">
    <property type="entry name" value="GyrI-like"/>
</dbReference>
<proteinExistence type="predicted"/>
<dbReference type="Proteomes" id="UP000653076">
    <property type="component" value="Unassembled WGS sequence"/>
</dbReference>
<name>A0ABQ4JE62_9ACTN</name>
<dbReference type="Pfam" id="PF06445">
    <property type="entry name" value="GyrI-like"/>
    <property type="match status" value="1"/>
</dbReference>
<dbReference type="SUPFAM" id="SSF55136">
    <property type="entry name" value="Probable bacterial effector-binding domain"/>
    <property type="match status" value="1"/>
</dbReference>
<gene>
    <name evidence="2" type="ORF">Vqi01_36120</name>
</gene>
<dbReference type="InterPro" id="IPR010499">
    <property type="entry name" value="AraC_E-bd"/>
</dbReference>
<reference evidence="2 3" key="1">
    <citation type="submission" date="2021-01" db="EMBL/GenBank/DDBJ databases">
        <title>Whole genome shotgun sequence of Verrucosispora qiuiae NBRC 106684.</title>
        <authorList>
            <person name="Komaki H."/>
            <person name="Tamura T."/>
        </authorList>
    </citation>
    <scope>NUCLEOTIDE SEQUENCE [LARGE SCALE GENOMIC DNA]</scope>
    <source>
        <strain evidence="2 3">NBRC 106684</strain>
    </source>
</reference>
<accession>A0ABQ4JE62</accession>
<feature type="domain" description="AraC effector-binding" evidence="1">
    <location>
        <begin position="1"/>
        <end position="162"/>
    </location>
</feature>
<comment type="caution">
    <text evidence="2">The sequence shown here is derived from an EMBL/GenBank/DDBJ whole genome shotgun (WGS) entry which is preliminary data.</text>
</comment>